<feature type="transmembrane region" description="Helical" evidence="7">
    <location>
        <begin position="37"/>
        <end position="58"/>
    </location>
</feature>
<evidence type="ECO:0000313" key="8">
    <source>
        <dbReference type="EMBL" id="QVT79369.1"/>
    </source>
</evidence>
<reference evidence="8 9" key="1">
    <citation type="submission" date="2021-05" db="EMBL/GenBank/DDBJ databases">
        <title>Complete genome of Nocardioides aquaticus KCTC 9944T isolated from meromictic and hypersaline Ekho Lake, Antarctica.</title>
        <authorList>
            <person name="Hwang K."/>
            <person name="Kim K.M."/>
            <person name="Choe H."/>
        </authorList>
    </citation>
    <scope>NUCLEOTIDE SEQUENCE [LARGE SCALE GENOMIC DNA]</scope>
    <source>
        <strain evidence="8 9">KCTC 9944</strain>
    </source>
</reference>
<evidence type="ECO:0000256" key="6">
    <source>
        <dbReference type="SAM" id="MobiDB-lite"/>
    </source>
</evidence>
<evidence type="ECO:0000256" key="1">
    <source>
        <dbReference type="ARBA" id="ARBA00004141"/>
    </source>
</evidence>
<feature type="transmembrane region" description="Helical" evidence="7">
    <location>
        <begin position="78"/>
        <end position="95"/>
    </location>
</feature>
<dbReference type="NCBIfam" id="TIGR03718">
    <property type="entry name" value="R_switched_Alx"/>
    <property type="match status" value="1"/>
</dbReference>
<dbReference type="PANTHER" id="PTHR30238:SF0">
    <property type="entry name" value="THYLAKOID MEMBRANE PROTEIN TERC, CHLOROPLASTIC"/>
    <property type="match status" value="1"/>
</dbReference>
<name>A0ABX8EGG6_9ACTN</name>
<proteinExistence type="inferred from homology"/>
<dbReference type="Proteomes" id="UP000679307">
    <property type="component" value="Chromosome"/>
</dbReference>
<dbReference type="InterPro" id="IPR005496">
    <property type="entry name" value="Integral_membrane_TerC"/>
</dbReference>
<evidence type="ECO:0000256" key="3">
    <source>
        <dbReference type="ARBA" id="ARBA00022692"/>
    </source>
</evidence>
<feature type="transmembrane region" description="Helical" evidence="7">
    <location>
        <begin position="223"/>
        <end position="243"/>
    </location>
</feature>
<dbReference type="RefSeq" id="WP_214058839.1">
    <property type="nucleotide sequence ID" value="NZ_BAAAHS010000030.1"/>
</dbReference>
<accession>A0ABX8EGG6</accession>
<dbReference type="Pfam" id="PF03741">
    <property type="entry name" value="TerC"/>
    <property type="match status" value="1"/>
</dbReference>
<keyword evidence="4 7" id="KW-1133">Transmembrane helix</keyword>
<evidence type="ECO:0000256" key="2">
    <source>
        <dbReference type="ARBA" id="ARBA00007511"/>
    </source>
</evidence>
<evidence type="ECO:0000313" key="9">
    <source>
        <dbReference type="Proteomes" id="UP000679307"/>
    </source>
</evidence>
<sequence length="324" mass="36044">MDVPLWAWAAVLAVIVVMLGIDLFAHRTAHVVGVKEAATWSAVWVSLGLAFGGVVWWAYGAQAGGEYYAGYLIEKSLAVDNVFVFALIFTYFAVPREYQHRVLFYGVLGALVFRAIFIAGGAVLIENFAWILYVFGAFLVYTGWKMFTHRNEEMDLAENPVLRWARRRIPSTDEYHGQKFWVKRAGTWVATPLFFVLVMVETTDIIFAVDSIPAIFAVTQEPFLVFTSNAFAILGLRAMYFLLADLIDRFVYLKAGLSAILVFVGVKMLLLDVYKVPIWLSLSVITACLTVAVVASLRATRDQAAPPVVDPGTSSDDDTTRTAR</sequence>
<organism evidence="8 9">
    <name type="scientific">Nocardioides aquaticus</name>
    <dbReference type="NCBI Taxonomy" id="160826"/>
    <lineage>
        <taxon>Bacteria</taxon>
        <taxon>Bacillati</taxon>
        <taxon>Actinomycetota</taxon>
        <taxon>Actinomycetes</taxon>
        <taxon>Propionibacteriales</taxon>
        <taxon>Nocardioidaceae</taxon>
        <taxon>Nocardioides</taxon>
    </lineage>
</organism>
<evidence type="ECO:0000256" key="5">
    <source>
        <dbReference type="ARBA" id="ARBA00023136"/>
    </source>
</evidence>
<feature type="transmembrane region" description="Helical" evidence="7">
    <location>
        <begin position="193"/>
        <end position="217"/>
    </location>
</feature>
<evidence type="ECO:0000256" key="7">
    <source>
        <dbReference type="SAM" id="Phobius"/>
    </source>
</evidence>
<dbReference type="EMBL" id="CP075371">
    <property type="protein sequence ID" value="QVT79369.1"/>
    <property type="molecule type" value="Genomic_DNA"/>
</dbReference>
<comment type="similarity">
    <text evidence="2">Belongs to the TerC family.</text>
</comment>
<protein>
    <submittedName>
        <fullName evidence="8">Membrane-bound redox modulator Alx</fullName>
    </submittedName>
</protein>
<evidence type="ECO:0000256" key="4">
    <source>
        <dbReference type="ARBA" id="ARBA00022989"/>
    </source>
</evidence>
<feature type="transmembrane region" description="Helical" evidence="7">
    <location>
        <begin position="128"/>
        <end position="144"/>
    </location>
</feature>
<feature type="transmembrane region" description="Helical" evidence="7">
    <location>
        <begin position="6"/>
        <end position="25"/>
    </location>
</feature>
<feature type="region of interest" description="Disordered" evidence="6">
    <location>
        <begin position="304"/>
        <end position="324"/>
    </location>
</feature>
<keyword evidence="5 7" id="KW-0472">Membrane</keyword>
<keyword evidence="3 7" id="KW-0812">Transmembrane</keyword>
<feature type="transmembrane region" description="Helical" evidence="7">
    <location>
        <begin position="250"/>
        <end position="270"/>
    </location>
</feature>
<feature type="transmembrane region" description="Helical" evidence="7">
    <location>
        <begin position="102"/>
        <end position="122"/>
    </location>
</feature>
<feature type="transmembrane region" description="Helical" evidence="7">
    <location>
        <begin position="276"/>
        <end position="297"/>
    </location>
</feature>
<dbReference type="PANTHER" id="PTHR30238">
    <property type="entry name" value="MEMBRANE BOUND PREDICTED REDOX MODULATOR"/>
    <property type="match status" value="1"/>
</dbReference>
<gene>
    <name evidence="8" type="primary">alx</name>
    <name evidence="8" type="ORF">ENKNEFLB_01750</name>
</gene>
<comment type="subcellular location">
    <subcellularLocation>
        <location evidence="1">Membrane</location>
        <topology evidence="1">Multi-pass membrane protein</topology>
    </subcellularLocation>
</comment>
<dbReference type="InterPro" id="IPR022369">
    <property type="entry name" value="Integral_membrane_TerC_rswitch"/>
</dbReference>
<keyword evidence="9" id="KW-1185">Reference proteome</keyword>